<feature type="transmembrane region" description="Helical" evidence="1">
    <location>
        <begin position="142"/>
        <end position="160"/>
    </location>
</feature>
<evidence type="ECO:0000313" key="3">
    <source>
        <dbReference type="Proteomes" id="UP000070163"/>
    </source>
</evidence>
<evidence type="ECO:0000313" key="2">
    <source>
        <dbReference type="EMBL" id="KXA90770.1"/>
    </source>
</evidence>
<gene>
    <name evidence="2" type="ORF">AKJ57_03760</name>
</gene>
<keyword evidence="1" id="KW-0812">Transmembrane</keyword>
<sequence>MKFMGTDKMWSLTLLRYIHLIATVAWIGGLFSIVTAVIPSAEKRLQPPAARAFMNSFMRRSRLVGYSSIVILAISGVLLTIIEKEPSTLWKEFIYLKHGVIAILIIVTVYLHESIIPKIAQLATDSTSELEEVKAFEKKEKVFSVVIIILSLITLFLSTLSESVG</sequence>
<feature type="transmembrane region" description="Helical" evidence="1">
    <location>
        <begin position="63"/>
        <end position="82"/>
    </location>
</feature>
<accession>A0A133U9B1</accession>
<feature type="transmembrane region" description="Helical" evidence="1">
    <location>
        <begin position="20"/>
        <end position="42"/>
    </location>
</feature>
<keyword evidence="3" id="KW-1185">Reference proteome</keyword>
<protein>
    <recommendedName>
        <fullName evidence="4">Copper resistance protein D domain-containing protein</fullName>
    </recommendedName>
</protein>
<dbReference type="AlphaFoldDB" id="A0A133U9B1"/>
<proteinExistence type="predicted"/>
<organism evidence="2 3">
    <name type="scientific">candidate division MSBL1 archaeon SCGC-AAA259A05</name>
    <dbReference type="NCBI Taxonomy" id="1698259"/>
    <lineage>
        <taxon>Archaea</taxon>
        <taxon>Methanobacteriati</taxon>
        <taxon>Methanobacteriota</taxon>
        <taxon>candidate division MSBL1</taxon>
    </lineage>
</organism>
<keyword evidence="1" id="KW-0472">Membrane</keyword>
<keyword evidence="1" id="KW-1133">Transmembrane helix</keyword>
<dbReference type="Proteomes" id="UP000070163">
    <property type="component" value="Unassembled WGS sequence"/>
</dbReference>
<evidence type="ECO:0008006" key="4">
    <source>
        <dbReference type="Google" id="ProtNLM"/>
    </source>
</evidence>
<name>A0A133U9B1_9EURY</name>
<feature type="transmembrane region" description="Helical" evidence="1">
    <location>
        <begin position="94"/>
        <end position="111"/>
    </location>
</feature>
<dbReference type="EMBL" id="LHXJ01000039">
    <property type="protein sequence ID" value="KXA90770.1"/>
    <property type="molecule type" value="Genomic_DNA"/>
</dbReference>
<comment type="caution">
    <text evidence="2">The sequence shown here is derived from an EMBL/GenBank/DDBJ whole genome shotgun (WGS) entry which is preliminary data.</text>
</comment>
<evidence type="ECO:0000256" key="1">
    <source>
        <dbReference type="SAM" id="Phobius"/>
    </source>
</evidence>
<reference evidence="2 3" key="1">
    <citation type="journal article" date="2016" name="Sci. Rep.">
        <title>Metabolic traits of an uncultured archaeal lineage -MSBL1- from brine pools of the Red Sea.</title>
        <authorList>
            <person name="Mwirichia R."/>
            <person name="Alam I."/>
            <person name="Rashid M."/>
            <person name="Vinu M."/>
            <person name="Ba-Alawi W."/>
            <person name="Anthony Kamau A."/>
            <person name="Kamanda Ngugi D."/>
            <person name="Goker M."/>
            <person name="Klenk H.P."/>
            <person name="Bajic V."/>
            <person name="Stingl U."/>
        </authorList>
    </citation>
    <scope>NUCLEOTIDE SEQUENCE [LARGE SCALE GENOMIC DNA]</scope>
    <source>
        <strain evidence="2">SCGC-AAA259A05</strain>
    </source>
</reference>